<feature type="transmembrane region" description="Helical" evidence="1">
    <location>
        <begin position="23"/>
        <end position="43"/>
    </location>
</feature>
<dbReference type="Proteomes" id="UP000768567">
    <property type="component" value="Unassembled WGS sequence"/>
</dbReference>
<feature type="transmembrane region" description="Helical" evidence="1">
    <location>
        <begin position="219"/>
        <end position="247"/>
    </location>
</feature>
<protein>
    <recommendedName>
        <fullName evidence="4">DUF2029 domain-containing protein</fullName>
    </recommendedName>
</protein>
<sequence>MQQDFLPTKPLPRPAWAGHHRRLWTFLQALGLFLIAAPLALLLKNGSTYATGSWDDYSQALVFGRMLQMQQDQSAPGGFMGVYTQDWGDGENRYLYRDNTPVDPRDFQSYTHQSGLQGWALGVLNKVYSVVEDDGVTRETMLYTTNAILYYFATLLACAALYRAAGGLPALAWLAAVCLAPGLQTGMKDLYWCLWIWMLPLLAGIALCALTLSRDKTPVWAFVLAGAACMVRCMCGFEFVSTFLILCEIPLVWCWARSLAAGRPAGKWVLRMVGAGASALAGVAAALGVWLCQGFFYYGSWGESLANILGAAGSRMSVSDDTVREGVTVAGVLTKYLVQDTTPVLTLAGLSLTLAQLLAVTLGATVLSAAAMALLHRKDALGGLAPMACVWVLAVAAPCSWLVLSKAHSDIHSHLIPVLFQFSAVPASVALLAVLVTAWVRLARTPRRA</sequence>
<reference evidence="2 3" key="1">
    <citation type="submission" date="2020-10" db="EMBL/GenBank/DDBJ databases">
        <title>ChiBAC.</title>
        <authorList>
            <person name="Zenner C."/>
            <person name="Hitch T.C.A."/>
            <person name="Clavel T."/>
        </authorList>
    </citation>
    <scope>NUCLEOTIDE SEQUENCE [LARGE SCALE GENOMIC DNA]</scope>
    <source>
        <strain evidence="2 3">DSM 109015</strain>
    </source>
</reference>
<name>A0ABR9R4Q4_9FIRM</name>
<feature type="transmembrane region" description="Helical" evidence="1">
    <location>
        <begin position="148"/>
        <end position="180"/>
    </location>
</feature>
<feature type="transmembrane region" description="Helical" evidence="1">
    <location>
        <begin position="354"/>
        <end position="375"/>
    </location>
</feature>
<organism evidence="2 3">
    <name type="scientific">Gemmiger gallinarum</name>
    <dbReference type="NCBI Taxonomy" id="2779354"/>
    <lineage>
        <taxon>Bacteria</taxon>
        <taxon>Bacillati</taxon>
        <taxon>Bacillota</taxon>
        <taxon>Clostridia</taxon>
        <taxon>Eubacteriales</taxon>
        <taxon>Gemmiger</taxon>
    </lineage>
</organism>
<dbReference type="EMBL" id="JADCKC010000003">
    <property type="protein sequence ID" value="MBE5038133.1"/>
    <property type="molecule type" value="Genomic_DNA"/>
</dbReference>
<dbReference type="RefSeq" id="WP_193502083.1">
    <property type="nucleotide sequence ID" value="NZ_JADCKC010000003.1"/>
</dbReference>
<gene>
    <name evidence="2" type="ORF">INF35_10090</name>
</gene>
<accession>A0ABR9R4Q4</accession>
<evidence type="ECO:0000313" key="3">
    <source>
        <dbReference type="Proteomes" id="UP000768567"/>
    </source>
</evidence>
<proteinExistence type="predicted"/>
<keyword evidence="3" id="KW-1185">Reference proteome</keyword>
<feature type="transmembrane region" description="Helical" evidence="1">
    <location>
        <begin position="382"/>
        <end position="404"/>
    </location>
</feature>
<evidence type="ECO:0008006" key="4">
    <source>
        <dbReference type="Google" id="ProtNLM"/>
    </source>
</evidence>
<evidence type="ECO:0000256" key="1">
    <source>
        <dbReference type="SAM" id="Phobius"/>
    </source>
</evidence>
<feature type="transmembrane region" description="Helical" evidence="1">
    <location>
        <begin position="268"/>
        <end position="291"/>
    </location>
</feature>
<feature type="transmembrane region" description="Helical" evidence="1">
    <location>
        <begin position="192"/>
        <end position="213"/>
    </location>
</feature>
<evidence type="ECO:0000313" key="2">
    <source>
        <dbReference type="EMBL" id="MBE5038133.1"/>
    </source>
</evidence>
<keyword evidence="1" id="KW-1133">Transmembrane helix</keyword>
<comment type="caution">
    <text evidence="2">The sequence shown here is derived from an EMBL/GenBank/DDBJ whole genome shotgun (WGS) entry which is preliminary data.</text>
</comment>
<keyword evidence="1" id="KW-0472">Membrane</keyword>
<keyword evidence="1" id="KW-0812">Transmembrane</keyword>
<feature type="transmembrane region" description="Helical" evidence="1">
    <location>
        <begin position="416"/>
        <end position="440"/>
    </location>
</feature>